<feature type="domain" description="Protein kinase" evidence="6">
    <location>
        <begin position="7"/>
        <end position="266"/>
    </location>
</feature>
<dbReference type="OrthoDB" id="407410at2759"/>
<keyword evidence="2" id="KW-0808">Transferase</keyword>
<dbReference type="InterPro" id="IPR050205">
    <property type="entry name" value="CDPK_Ser/Thr_kinases"/>
</dbReference>
<dbReference type="AlphaFoldDB" id="A0A139ARJ8"/>
<dbReference type="GO" id="GO:0005524">
    <property type="term" value="F:ATP binding"/>
    <property type="evidence" value="ECO:0007669"/>
    <property type="project" value="UniProtKB-KW"/>
</dbReference>
<reference evidence="7 8" key="1">
    <citation type="journal article" date="2015" name="Genome Biol. Evol.">
        <title>Phylogenomic analyses indicate that early fungi evolved digesting cell walls of algal ancestors of land plants.</title>
        <authorList>
            <person name="Chang Y."/>
            <person name="Wang S."/>
            <person name="Sekimoto S."/>
            <person name="Aerts A.L."/>
            <person name="Choi C."/>
            <person name="Clum A."/>
            <person name="LaButti K.M."/>
            <person name="Lindquist E.A."/>
            <person name="Yee Ngan C."/>
            <person name="Ohm R.A."/>
            <person name="Salamov A.A."/>
            <person name="Grigoriev I.V."/>
            <person name="Spatafora J.W."/>
            <person name="Berbee M.L."/>
        </authorList>
    </citation>
    <scope>NUCLEOTIDE SEQUENCE [LARGE SCALE GENOMIC DNA]</scope>
    <source>
        <strain evidence="7 8">JEL478</strain>
    </source>
</reference>
<keyword evidence="8" id="KW-1185">Reference proteome</keyword>
<dbReference type="Gene3D" id="1.10.510.10">
    <property type="entry name" value="Transferase(Phosphotransferase) domain 1"/>
    <property type="match status" value="1"/>
</dbReference>
<evidence type="ECO:0000259" key="6">
    <source>
        <dbReference type="PROSITE" id="PS50011"/>
    </source>
</evidence>
<evidence type="ECO:0000313" key="7">
    <source>
        <dbReference type="EMBL" id="KXS19284.1"/>
    </source>
</evidence>
<sequence>MSCDCTCDGFVPLLRGSFGVVRLATNRQNGRLCACKIVSKTPGATAIMEQLHREIEILKRVSSHPHIVELVEVFESPKKVHLVMEYCQGGELLNRMRQKPLFTEDDVRIIITRLSDALAFLHRRGIVHRDLKPANILLSDVDPLDPWNLKVSDFGLGTFNDASSTVDTAAGTPYYMAPEVLENSLGYSQQCDVWSMGVMFYLLLCGYREHAIAFLGAAIKRKQSIDYPGRYFANISPAAVDLLELMLKYDPAARITAQEILDHPWVTGDSKDPLTAEDIQPHHRVNVLDMMKGFNTERRLRVRHVVEVYSHD</sequence>
<dbReference type="OMA" id="KQPIWQT"/>
<dbReference type="InterPro" id="IPR008271">
    <property type="entry name" value="Ser/Thr_kinase_AS"/>
</dbReference>
<name>A0A139ARJ8_GONPJ</name>
<dbReference type="EMBL" id="KQ965739">
    <property type="protein sequence ID" value="KXS19284.1"/>
    <property type="molecule type" value="Genomic_DNA"/>
</dbReference>
<proteinExistence type="predicted"/>
<evidence type="ECO:0000256" key="2">
    <source>
        <dbReference type="ARBA" id="ARBA00022679"/>
    </source>
</evidence>
<dbReference type="CDD" id="cd05117">
    <property type="entry name" value="STKc_CAMK"/>
    <property type="match status" value="1"/>
</dbReference>
<accession>A0A139ARJ8</accession>
<keyword evidence="3" id="KW-0547">Nucleotide-binding</keyword>
<dbReference type="FunFam" id="1.10.510.10:FF:000571">
    <property type="entry name" value="Maternal embryonic leucine zipper kinase"/>
    <property type="match status" value="1"/>
</dbReference>
<organism evidence="7 8">
    <name type="scientific">Gonapodya prolifera (strain JEL478)</name>
    <name type="common">Monoblepharis prolifera</name>
    <dbReference type="NCBI Taxonomy" id="1344416"/>
    <lineage>
        <taxon>Eukaryota</taxon>
        <taxon>Fungi</taxon>
        <taxon>Fungi incertae sedis</taxon>
        <taxon>Chytridiomycota</taxon>
        <taxon>Chytridiomycota incertae sedis</taxon>
        <taxon>Monoblepharidomycetes</taxon>
        <taxon>Monoblepharidales</taxon>
        <taxon>Gonapodyaceae</taxon>
        <taxon>Gonapodya</taxon>
    </lineage>
</organism>
<dbReference type="InterPro" id="IPR011009">
    <property type="entry name" value="Kinase-like_dom_sf"/>
</dbReference>
<dbReference type="STRING" id="1344416.A0A139ARJ8"/>
<protein>
    <submittedName>
        <fullName evidence="7">Pkinase-domain-containing protein</fullName>
    </submittedName>
</protein>
<keyword evidence="4 7" id="KW-0418">Kinase</keyword>
<dbReference type="PROSITE" id="PS00108">
    <property type="entry name" value="PROTEIN_KINASE_ST"/>
    <property type="match status" value="1"/>
</dbReference>
<evidence type="ECO:0000256" key="3">
    <source>
        <dbReference type="ARBA" id="ARBA00022741"/>
    </source>
</evidence>
<dbReference type="SUPFAM" id="SSF56112">
    <property type="entry name" value="Protein kinase-like (PK-like)"/>
    <property type="match status" value="1"/>
</dbReference>
<dbReference type="Proteomes" id="UP000070544">
    <property type="component" value="Unassembled WGS sequence"/>
</dbReference>
<dbReference type="PANTHER" id="PTHR24349">
    <property type="entry name" value="SERINE/THREONINE-PROTEIN KINASE"/>
    <property type="match status" value="1"/>
</dbReference>
<dbReference type="InterPro" id="IPR000719">
    <property type="entry name" value="Prot_kinase_dom"/>
</dbReference>
<evidence type="ECO:0000313" key="8">
    <source>
        <dbReference type="Proteomes" id="UP000070544"/>
    </source>
</evidence>
<dbReference type="FunFam" id="3.30.200.20:FF:000042">
    <property type="entry name" value="Aurora kinase A"/>
    <property type="match status" value="1"/>
</dbReference>
<keyword evidence="5" id="KW-0067">ATP-binding</keyword>
<evidence type="ECO:0000256" key="1">
    <source>
        <dbReference type="ARBA" id="ARBA00022527"/>
    </source>
</evidence>
<dbReference type="PROSITE" id="PS50011">
    <property type="entry name" value="PROTEIN_KINASE_DOM"/>
    <property type="match status" value="1"/>
</dbReference>
<evidence type="ECO:0000256" key="4">
    <source>
        <dbReference type="ARBA" id="ARBA00022777"/>
    </source>
</evidence>
<dbReference type="GO" id="GO:0004674">
    <property type="term" value="F:protein serine/threonine kinase activity"/>
    <property type="evidence" value="ECO:0007669"/>
    <property type="project" value="UniProtKB-KW"/>
</dbReference>
<dbReference type="SMART" id="SM00220">
    <property type="entry name" value="S_TKc"/>
    <property type="match status" value="1"/>
</dbReference>
<dbReference type="Pfam" id="PF00069">
    <property type="entry name" value="Pkinase"/>
    <property type="match status" value="1"/>
</dbReference>
<gene>
    <name evidence="7" type="ORF">M427DRAFT_507976</name>
</gene>
<keyword evidence="1" id="KW-0723">Serine/threonine-protein kinase</keyword>
<evidence type="ECO:0000256" key="5">
    <source>
        <dbReference type="ARBA" id="ARBA00022840"/>
    </source>
</evidence>